<dbReference type="Proteomes" id="UP001597118">
    <property type="component" value="Unassembled WGS sequence"/>
</dbReference>
<evidence type="ECO:0000313" key="1">
    <source>
        <dbReference type="EMBL" id="MFD1631050.1"/>
    </source>
</evidence>
<protein>
    <submittedName>
        <fullName evidence="1">Uncharacterized protein</fullName>
    </submittedName>
</protein>
<accession>A0ABW4IEA6</accession>
<keyword evidence="2" id="KW-1185">Reference proteome</keyword>
<gene>
    <name evidence="1" type="ORF">ACFSAH_14325</name>
</gene>
<organism evidence="1 2">
    <name type="scientific">Pseudopedobacter beijingensis</name>
    <dbReference type="NCBI Taxonomy" id="1207056"/>
    <lineage>
        <taxon>Bacteria</taxon>
        <taxon>Pseudomonadati</taxon>
        <taxon>Bacteroidota</taxon>
        <taxon>Sphingobacteriia</taxon>
        <taxon>Sphingobacteriales</taxon>
        <taxon>Sphingobacteriaceae</taxon>
        <taxon>Pseudopedobacter</taxon>
    </lineage>
</organism>
<dbReference type="EMBL" id="JBHUDG010000039">
    <property type="protein sequence ID" value="MFD1631050.1"/>
    <property type="molecule type" value="Genomic_DNA"/>
</dbReference>
<evidence type="ECO:0000313" key="2">
    <source>
        <dbReference type="Proteomes" id="UP001597118"/>
    </source>
</evidence>
<sequence length="44" mass="4857">MECIVCKNECIKWGKSNGKQRYTDAGNVVKRVVMAIAINIPSTS</sequence>
<proteinExistence type="predicted"/>
<name>A0ABW4IEA6_9SPHI</name>
<comment type="caution">
    <text evidence="1">The sequence shown here is derived from an EMBL/GenBank/DDBJ whole genome shotgun (WGS) entry which is preliminary data.</text>
</comment>
<dbReference type="RefSeq" id="WP_379663422.1">
    <property type="nucleotide sequence ID" value="NZ_JBHUDG010000039.1"/>
</dbReference>
<reference evidence="2" key="1">
    <citation type="journal article" date="2019" name="Int. J. Syst. Evol. Microbiol.">
        <title>The Global Catalogue of Microorganisms (GCM) 10K type strain sequencing project: providing services to taxonomists for standard genome sequencing and annotation.</title>
        <authorList>
            <consortium name="The Broad Institute Genomics Platform"/>
            <consortium name="The Broad Institute Genome Sequencing Center for Infectious Disease"/>
            <person name="Wu L."/>
            <person name="Ma J."/>
        </authorList>
    </citation>
    <scope>NUCLEOTIDE SEQUENCE [LARGE SCALE GENOMIC DNA]</scope>
    <source>
        <strain evidence="2">CCUG 53762</strain>
    </source>
</reference>